<proteinExistence type="predicted"/>
<name>A0A0L8FSL0_OCTBM</name>
<dbReference type="AlphaFoldDB" id="A0A0L8FSL0"/>
<evidence type="ECO:0000313" key="1">
    <source>
        <dbReference type="EMBL" id="KOF67633.1"/>
    </source>
</evidence>
<gene>
    <name evidence="1" type="ORF">OCBIM_22009153mg</name>
</gene>
<protein>
    <submittedName>
        <fullName evidence="1">Uncharacterized protein</fullName>
    </submittedName>
</protein>
<accession>A0A0L8FSL0</accession>
<sequence>MYSDVGRHHSVSATHDQLVRVPQEENILFQNKGVRPQIIDATLNRFFLCDHVEVVELTTNLRLLAEGHSGEREFTNYNLDAGNGNISVEQSLDLCDFVYADLKNNFTNPVWLANRTIVTPTNEVAQFVNNFLLTRIPGELKIYRSSDTIDNKTLYSVEFINKLTPSGFSPHILKLKKKTMHSASEKFKCY</sequence>
<dbReference type="PANTHER" id="PTHR10492">
    <property type="match status" value="1"/>
</dbReference>
<dbReference type="STRING" id="37653.A0A0L8FSL0"/>
<dbReference type="OrthoDB" id="6157906at2759"/>
<reference evidence="1" key="1">
    <citation type="submission" date="2015-07" db="EMBL/GenBank/DDBJ databases">
        <title>MeaNS - Measles Nucleotide Surveillance Program.</title>
        <authorList>
            <person name="Tran T."/>
            <person name="Druce J."/>
        </authorList>
    </citation>
    <scope>NUCLEOTIDE SEQUENCE</scope>
    <source>
        <strain evidence="1">UCB-OBI-ISO-001</strain>
        <tissue evidence="1">Gonad</tissue>
    </source>
</reference>
<organism evidence="1">
    <name type="scientific">Octopus bimaculoides</name>
    <name type="common">California two-spotted octopus</name>
    <dbReference type="NCBI Taxonomy" id="37653"/>
    <lineage>
        <taxon>Eukaryota</taxon>
        <taxon>Metazoa</taxon>
        <taxon>Spiralia</taxon>
        <taxon>Lophotrochozoa</taxon>
        <taxon>Mollusca</taxon>
        <taxon>Cephalopoda</taxon>
        <taxon>Coleoidea</taxon>
        <taxon>Octopodiformes</taxon>
        <taxon>Octopoda</taxon>
        <taxon>Incirrata</taxon>
        <taxon>Octopodidae</taxon>
        <taxon>Octopus</taxon>
    </lineage>
</organism>
<dbReference type="EMBL" id="KQ426900">
    <property type="protein sequence ID" value="KOF67633.1"/>
    <property type="molecule type" value="Genomic_DNA"/>
</dbReference>